<dbReference type="KEGG" id="fak:FUA48_15545"/>
<dbReference type="EMBL" id="CP042831">
    <property type="protein sequence ID" value="QEE50939.1"/>
    <property type="molecule type" value="Genomic_DNA"/>
</dbReference>
<dbReference type="InterPro" id="IPR003959">
    <property type="entry name" value="ATPase_AAA_core"/>
</dbReference>
<dbReference type="Gene3D" id="3.40.50.300">
    <property type="entry name" value="P-loop containing nucleotide triphosphate hydrolases"/>
    <property type="match status" value="1"/>
</dbReference>
<evidence type="ECO:0000313" key="2">
    <source>
        <dbReference type="EMBL" id="QEE50939.1"/>
    </source>
</evidence>
<dbReference type="Pfam" id="PF13489">
    <property type="entry name" value="Methyltransf_23"/>
    <property type="match status" value="1"/>
</dbReference>
<dbReference type="GO" id="GO:0006302">
    <property type="term" value="P:double-strand break repair"/>
    <property type="evidence" value="ECO:0007669"/>
    <property type="project" value="TreeGrafter"/>
</dbReference>
<dbReference type="SUPFAM" id="SSF52540">
    <property type="entry name" value="P-loop containing nucleoside triphosphate hydrolases"/>
    <property type="match status" value="1"/>
</dbReference>
<proteinExistence type="predicted"/>
<dbReference type="Pfam" id="PF13304">
    <property type="entry name" value="AAA_21"/>
    <property type="match status" value="1"/>
</dbReference>
<dbReference type="GO" id="GO:0016887">
    <property type="term" value="F:ATP hydrolysis activity"/>
    <property type="evidence" value="ECO:0007669"/>
    <property type="project" value="InterPro"/>
</dbReference>
<dbReference type="CDD" id="cd02440">
    <property type="entry name" value="AdoMet_MTases"/>
    <property type="match status" value="1"/>
</dbReference>
<dbReference type="GO" id="GO:0000731">
    <property type="term" value="P:DNA synthesis involved in DNA repair"/>
    <property type="evidence" value="ECO:0007669"/>
    <property type="project" value="TreeGrafter"/>
</dbReference>
<dbReference type="Gene3D" id="3.40.50.150">
    <property type="entry name" value="Vaccinia Virus protein VP39"/>
    <property type="match status" value="1"/>
</dbReference>
<accession>A0A5B9FX85</accession>
<dbReference type="PANTHER" id="PTHR32182">
    <property type="entry name" value="DNA REPLICATION AND REPAIR PROTEIN RECF"/>
    <property type="match status" value="1"/>
</dbReference>
<dbReference type="GO" id="GO:0005524">
    <property type="term" value="F:ATP binding"/>
    <property type="evidence" value="ECO:0007669"/>
    <property type="project" value="InterPro"/>
</dbReference>
<dbReference type="RefSeq" id="WP_147584375.1">
    <property type="nucleotide sequence ID" value="NZ_CP042831.1"/>
</dbReference>
<sequence length="470" mass="54471">MINESSLTFLEKLPHRLVLDKLECQGDEKKFKSRVSYKRFTLLKDLIKEFLGKEILWHYKNSDIDEHDDHVSIKARGYWTINNRTFNYQDFSDGEKVLFSYAILLFLLNLNPKIKFKESIIIIDEPELNLHPKAQIKLIQSLENLVKERGQLIIATHSLSIIATLDYGSIFLVKDDELLTPSSSVPFNAVDELMGFEEHYNKIVEFLVSTPSWAMTNFMAQCFKDPEVFESANKNDPQLDVFKQLILKKKELRILDFGSGLGRLLKCIKEDNETWSRIKNYDCFDINKDYNQTVLEQGANAIFNEIDNVPKNFYDIIVLVNVLHEIHIQYWEDTLNKLKLALSSNGHLVIIEDFELPIGELPNDLGFLLLEKDELKILLGKNVTFISPNNDRYKNRIIGSIISSENMNTIDKKLIIKTMESLKENALNAIQDYRNMQEKKLNIGRLYALKSNSYVNSQLAINYLNEQKSG</sequence>
<dbReference type="PANTHER" id="PTHR32182:SF22">
    <property type="entry name" value="ATP-DEPENDENT ENDONUCLEASE, OLD FAMILY-RELATED"/>
    <property type="match status" value="1"/>
</dbReference>
<keyword evidence="3" id="KW-1185">Reference proteome</keyword>
<dbReference type="AlphaFoldDB" id="A0A5B9FX85"/>
<evidence type="ECO:0000259" key="1">
    <source>
        <dbReference type="Pfam" id="PF13304"/>
    </source>
</evidence>
<gene>
    <name evidence="2" type="ORF">FUA48_15545</name>
</gene>
<dbReference type="Proteomes" id="UP000321222">
    <property type="component" value="Chromosome"/>
</dbReference>
<dbReference type="SUPFAM" id="SSF53335">
    <property type="entry name" value="S-adenosyl-L-methionine-dependent methyltransferases"/>
    <property type="match status" value="1"/>
</dbReference>
<dbReference type="InterPro" id="IPR029063">
    <property type="entry name" value="SAM-dependent_MTases_sf"/>
</dbReference>
<reference evidence="2 3" key="1">
    <citation type="submission" date="2019-08" db="EMBL/GenBank/DDBJ databases">
        <title>Flavobacterium alkalisoli sp. nov., isolated from rhizosphere soil of Suaeda salsa.</title>
        <authorList>
            <person name="Sun J.-Q."/>
            <person name="Xu L."/>
        </authorList>
    </citation>
    <scope>NUCLEOTIDE SEQUENCE [LARGE SCALE GENOMIC DNA]</scope>
    <source>
        <strain evidence="2 3">XS-5</strain>
    </source>
</reference>
<organism evidence="2 3">
    <name type="scientific">Flavobacterium alkalisoli</name>
    <dbReference type="NCBI Taxonomy" id="2602769"/>
    <lineage>
        <taxon>Bacteria</taxon>
        <taxon>Pseudomonadati</taxon>
        <taxon>Bacteroidota</taxon>
        <taxon>Flavobacteriia</taxon>
        <taxon>Flavobacteriales</taxon>
        <taxon>Flavobacteriaceae</taxon>
        <taxon>Flavobacterium</taxon>
    </lineage>
</organism>
<feature type="domain" description="ATPase AAA-type core" evidence="1">
    <location>
        <begin position="74"/>
        <end position="162"/>
    </location>
</feature>
<name>A0A5B9FX85_9FLAO</name>
<dbReference type="InterPro" id="IPR027417">
    <property type="entry name" value="P-loop_NTPase"/>
</dbReference>
<evidence type="ECO:0000313" key="3">
    <source>
        <dbReference type="Proteomes" id="UP000321222"/>
    </source>
</evidence>
<dbReference type="CDD" id="cd00267">
    <property type="entry name" value="ABC_ATPase"/>
    <property type="match status" value="1"/>
</dbReference>
<protein>
    <submittedName>
        <fullName evidence="2">AAA family ATPase</fullName>
    </submittedName>
</protein>
<dbReference type="OrthoDB" id="9792800at2"/>